<name>A0AAV6I4A5_9ERIC</name>
<keyword evidence="2" id="KW-1185">Reference proteome</keyword>
<comment type="caution">
    <text evidence="1">The sequence shown here is derived from an EMBL/GenBank/DDBJ whole genome shotgun (WGS) entry which is preliminary data.</text>
</comment>
<organism evidence="1 2">
    <name type="scientific">Rhododendron griersonianum</name>
    <dbReference type="NCBI Taxonomy" id="479676"/>
    <lineage>
        <taxon>Eukaryota</taxon>
        <taxon>Viridiplantae</taxon>
        <taxon>Streptophyta</taxon>
        <taxon>Embryophyta</taxon>
        <taxon>Tracheophyta</taxon>
        <taxon>Spermatophyta</taxon>
        <taxon>Magnoliopsida</taxon>
        <taxon>eudicotyledons</taxon>
        <taxon>Gunneridae</taxon>
        <taxon>Pentapetalae</taxon>
        <taxon>asterids</taxon>
        <taxon>Ericales</taxon>
        <taxon>Ericaceae</taxon>
        <taxon>Ericoideae</taxon>
        <taxon>Rhodoreae</taxon>
        <taxon>Rhododendron</taxon>
    </lineage>
</organism>
<sequence>MCGSRWVFLSSNLQNYSNISKRVLEAREELVCVQARLFTSPVDEDLCTEEKLLVQKYIELRNAEESFIKQRSRVKWLALGDWGPQHEIFSPEAMHSQSQDTIVSFQNDAGVILEDPGEVKCDILAYYQCCWVPLLLTK</sequence>
<evidence type="ECO:0000313" key="1">
    <source>
        <dbReference type="EMBL" id="KAG5523508.1"/>
    </source>
</evidence>
<accession>A0AAV6I4A5</accession>
<proteinExistence type="predicted"/>
<dbReference type="Proteomes" id="UP000823749">
    <property type="component" value="Chromosome 12"/>
</dbReference>
<protein>
    <submittedName>
        <fullName evidence="1">Uncharacterized protein</fullName>
    </submittedName>
</protein>
<gene>
    <name evidence="1" type="ORF">RHGRI_035348</name>
</gene>
<dbReference type="EMBL" id="JACTNZ010000012">
    <property type="protein sequence ID" value="KAG5523508.1"/>
    <property type="molecule type" value="Genomic_DNA"/>
</dbReference>
<evidence type="ECO:0000313" key="2">
    <source>
        <dbReference type="Proteomes" id="UP000823749"/>
    </source>
</evidence>
<dbReference type="AlphaFoldDB" id="A0AAV6I4A5"/>
<reference evidence="1" key="1">
    <citation type="submission" date="2020-08" db="EMBL/GenBank/DDBJ databases">
        <title>Plant Genome Project.</title>
        <authorList>
            <person name="Zhang R.-G."/>
        </authorList>
    </citation>
    <scope>NUCLEOTIDE SEQUENCE</scope>
    <source>
        <strain evidence="1">WSP0</strain>
        <tissue evidence="1">Leaf</tissue>
    </source>
</reference>